<keyword evidence="3 4" id="KW-0326">Glycosidase</keyword>
<gene>
    <name evidence="7" type="ORF">OOZ35_09855</name>
</gene>
<dbReference type="InterPro" id="IPR013148">
    <property type="entry name" value="Glyco_hydro_32_N"/>
</dbReference>
<dbReference type="Gene3D" id="2.60.120.560">
    <property type="entry name" value="Exo-inulinase, domain 1"/>
    <property type="match status" value="1"/>
</dbReference>
<organism evidence="7 8">
    <name type="scientific">Mesoflavibacter profundi</name>
    <dbReference type="NCBI Taxonomy" id="2708110"/>
    <lineage>
        <taxon>Bacteria</taxon>
        <taxon>Pseudomonadati</taxon>
        <taxon>Bacteroidota</taxon>
        <taxon>Flavobacteriia</taxon>
        <taxon>Flavobacteriales</taxon>
        <taxon>Flavobacteriaceae</taxon>
        <taxon>Mesoflavibacter</taxon>
    </lineage>
</organism>
<dbReference type="SUPFAM" id="SSF75005">
    <property type="entry name" value="Arabinanase/levansucrase/invertase"/>
    <property type="match status" value="1"/>
</dbReference>
<dbReference type="SUPFAM" id="SSF49899">
    <property type="entry name" value="Concanavalin A-like lectins/glucanases"/>
    <property type="match status" value="1"/>
</dbReference>
<dbReference type="GO" id="GO:0016787">
    <property type="term" value="F:hydrolase activity"/>
    <property type="evidence" value="ECO:0007669"/>
    <property type="project" value="UniProtKB-KW"/>
</dbReference>
<proteinExistence type="inferred from homology"/>
<dbReference type="PANTHER" id="PTHR42800">
    <property type="entry name" value="EXOINULINASE INUD (AFU_ORTHOLOGUE AFUA_5G00480)"/>
    <property type="match status" value="1"/>
</dbReference>
<dbReference type="Pfam" id="PF08244">
    <property type="entry name" value="Glyco_hydro_32C"/>
    <property type="match status" value="1"/>
</dbReference>
<dbReference type="PROSITE" id="PS51257">
    <property type="entry name" value="PROKAR_LIPOPROTEIN"/>
    <property type="match status" value="1"/>
</dbReference>
<dbReference type="RefSeq" id="WP_270005586.1">
    <property type="nucleotide sequence ID" value="NZ_CAXQEU010000098.1"/>
</dbReference>
<evidence type="ECO:0000259" key="5">
    <source>
        <dbReference type="Pfam" id="PF00251"/>
    </source>
</evidence>
<dbReference type="PROSITE" id="PS00609">
    <property type="entry name" value="GLYCOSYL_HYDROL_F32"/>
    <property type="match status" value="1"/>
</dbReference>
<evidence type="ECO:0000256" key="3">
    <source>
        <dbReference type="ARBA" id="ARBA00023295"/>
    </source>
</evidence>
<comment type="caution">
    <text evidence="7">The sequence shown here is derived from an EMBL/GenBank/DDBJ whole genome shotgun (WGS) entry which is preliminary data.</text>
</comment>
<name>A0ABT4S160_9FLAO</name>
<dbReference type="Gene3D" id="2.115.10.20">
    <property type="entry name" value="Glycosyl hydrolase domain, family 43"/>
    <property type="match status" value="1"/>
</dbReference>
<dbReference type="InterPro" id="IPR001362">
    <property type="entry name" value="Glyco_hydro_32"/>
</dbReference>
<sequence length="528" mass="60752">MKLIKSLLFLSLIIMSCKEQTNTKEYQVMSFNEEQLYRPNFHFTPQNNWMNDPNGMFYLDGEYHLFFQYYPEDNIWGPMHWGHAISNDLITWEELPIALYPDDLGYIFSGSAVVDINNTSGFGKDGKTPIIAMFTYHDAIAEKEGKIDYQTQGIAYSLDKGRTWTKYSGNPVLPNPGIKDFRDPKIYWDQDHNQWLMTLATYEKTFFYSSKDLKNWDLLSDFGEFLGNHDGVWECPDFFPISINGTDTKKWVLLQSINPGHINGGSGTQYFIGDFDGKTFKLDTIFQNQLEKKEAIWLDFGRDNYAGVTWSNIPKEDGRKLFIGWMSNWEYAQQVPTKKWRSAMTTARTLELELINNQYFLTSKPVKELNTYLNKISTTKDVKLIGNKNIINNNSDLLSKASVYLKISDLKQDVYTLKLSNSKNEVVEFGLNNIDNNVFIDRSKSGDLSFSNKFANSASKATLDETLTEIDINILIDKTSIEIFYNNGTTVMTEIFFPSIPFENLDLSTKNKSTSIIKTLEISQINSK</sequence>
<dbReference type="EMBL" id="JAPFGC010000002">
    <property type="protein sequence ID" value="MDA0177795.1"/>
    <property type="molecule type" value="Genomic_DNA"/>
</dbReference>
<reference evidence="7" key="1">
    <citation type="submission" date="2022-11" db="EMBL/GenBank/DDBJ databases">
        <title>Refractory cell wall polysaccharides provide important carbon source for microbial heterotrophs in the hadal ocean.</title>
        <authorList>
            <person name="Zhu X."/>
        </authorList>
    </citation>
    <scope>NUCLEOTIDE SEQUENCE</scope>
    <source>
        <strain evidence="7">MTRN7</strain>
    </source>
</reference>
<dbReference type="InterPro" id="IPR013320">
    <property type="entry name" value="ConA-like_dom_sf"/>
</dbReference>
<dbReference type="SMART" id="SM00640">
    <property type="entry name" value="Glyco_32"/>
    <property type="match status" value="1"/>
</dbReference>
<feature type="domain" description="Glycosyl hydrolase family 32 N-terminal" evidence="5">
    <location>
        <begin position="42"/>
        <end position="359"/>
    </location>
</feature>
<keyword evidence="8" id="KW-1185">Reference proteome</keyword>
<feature type="domain" description="Glycosyl hydrolase family 32 C-terminal" evidence="6">
    <location>
        <begin position="400"/>
        <end position="523"/>
    </location>
</feature>
<evidence type="ECO:0000313" key="7">
    <source>
        <dbReference type="EMBL" id="MDA0177795.1"/>
    </source>
</evidence>
<dbReference type="PANTHER" id="PTHR42800:SF1">
    <property type="entry name" value="EXOINULINASE INUD (AFU_ORTHOLOGUE AFUA_5G00480)"/>
    <property type="match status" value="1"/>
</dbReference>
<accession>A0ABT4S160</accession>
<evidence type="ECO:0000256" key="4">
    <source>
        <dbReference type="RuleBase" id="RU362110"/>
    </source>
</evidence>
<dbReference type="InterPro" id="IPR013189">
    <property type="entry name" value="Glyco_hydro_32_C"/>
</dbReference>
<evidence type="ECO:0000313" key="8">
    <source>
        <dbReference type="Proteomes" id="UP001149142"/>
    </source>
</evidence>
<evidence type="ECO:0000259" key="6">
    <source>
        <dbReference type="Pfam" id="PF08244"/>
    </source>
</evidence>
<comment type="similarity">
    <text evidence="1 4">Belongs to the glycosyl hydrolase 32 family.</text>
</comment>
<evidence type="ECO:0000256" key="2">
    <source>
        <dbReference type="ARBA" id="ARBA00022801"/>
    </source>
</evidence>
<dbReference type="InterPro" id="IPR023296">
    <property type="entry name" value="Glyco_hydro_beta-prop_sf"/>
</dbReference>
<keyword evidence="2 4" id="KW-0378">Hydrolase</keyword>
<dbReference type="Proteomes" id="UP001149142">
    <property type="component" value="Unassembled WGS sequence"/>
</dbReference>
<evidence type="ECO:0000256" key="1">
    <source>
        <dbReference type="ARBA" id="ARBA00009902"/>
    </source>
</evidence>
<protein>
    <submittedName>
        <fullName evidence="7">Glycoside hydrolase family 32 protein</fullName>
    </submittedName>
</protein>
<dbReference type="CDD" id="cd18622">
    <property type="entry name" value="GH32_Inu-like"/>
    <property type="match status" value="1"/>
</dbReference>
<dbReference type="Pfam" id="PF00251">
    <property type="entry name" value="Glyco_hydro_32N"/>
    <property type="match status" value="1"/>
</dbReference>
<dbReference type="InterPro" id="IPR018053">
    <property type="entry name" value="Glyco_hydro_32_AS"/>
</dbReference>